<evidence type="ECO:0000313" key="2">
    <source>
        <dbReference type="Proteomes" id="UP000199679"/>
    </source>
</evidence>
<keyword evidence="2" id="KW-1185">Reference proteome</keyword>
<dbReference type="InterPro" id="IPR036097">
    <property type="entry name" value="HisK_dim/P_sf"/>
</dbReference>
<dbReference type="STRING" id="652787.SAMN05216490_4607"/>
<sequence>MKQIPKVTDSRPDNIKALKHDIRNQLSNIQLAIEQLRFEIQDIANADCKFYMDTIATSCEKMTSLLKDDLDGKK</sequence>
<dbReference type="EMBL" id="LT629740">
    <property type="protein sequence ID" value="SDT65170.1"/>
    <property type="molecule type" value="Genomic_DNA"/>
</dbReference>
<name>A0A1H2C3F0_MUCMA</name>
<protein>
    <recommendedName>
        <fullName evidence="3">Histidine kinase</fullName>
    </recommendedName>
</protein>
<accession>A0A1H2C3F0</accession>
<organism evidence="1 2">
    <name type="scientific">Mucilaginibacter mallensis</name>
    <dbReference type="NCBI Taxonomy" id="652787"/>
    <lineage>
        <taxon>Bacteria</taxon>
        <taxon>Pseudomonadati</taxon>
        <taxon>Bacteroidota</taxon>
        <taxon>Sphingobacteriia</taxon>
        <taxon>Sphingobacteriales</taxon>
        <taxon>Sphingobacteriaceae</taxon>
        <taxon>Mucilaginibacter</taxon>
    </lineage>
</organism>
<reference evidence="1 2" key="1">
    <citation type="submission" date="2016-10" db="EMBL/GenBank/DDBJ databases">
        <authorList>
            <person name="de Groot N.N."/>
        </authorList>
    </citation>
    <scope>NUCLEOTIDE SEQUENCE [LARGE SCALE GENOMIC DNA]</scope>
    <source>
        <strain evidence="1 2">MP1X4</strain>
    </source>
</reference>
<gene>
    <name evidence="1" type="ORF">SAMN05216490_4607</name>
</gene>
<dbReference type="GO" id="GO:0000155">
    <property type="term" value="F:phosphorelay sensor kinase activity"/>
    <property type="evidence" value="ECO:0007669"/>
    <property type="project" value="InterPro"/>
</dbReference>
<dbReference type="Proteomes" id="UP000199679">
    <property type="component" value="Chromosome I"/>
</dbReference>
<evidence type="ECO:0000313" key="1">
    <source>
        <dbReference type="EMBL" id="SDT65170.1"/>
    </source>
</evidence>
<dbReference type="OrthoDB" id="799983at2"/>
<dbReference type="Gene3D" id="1.10.287.130">
    <property type="match status" value="1"/>
</dbReference>
<dbReference type="SUPFAM" id="SSF47384">
    <property type="entry name" value="Homodimeric domain of signal transducing histidine kinase"/>
    <property type="match status" value="1"/>
</dbReference>
<dbReference type="AlphaFoldDB" id="A0A1H2C3F0"/>
<dbReference type="RefSeq" id="WP_091378788.1">
    <property type="nucleotide sequence ID" value="NZ_LT629740.1"/>
</dbReference>
<evidence type="ECO:0008006" key="3">
    <source>
        <dbReference type="Google" id="ProtNLM"/>
    </source>
</evidence>
<proteinExistence type="predicted"/>